<keyword evidence="3" id="KW-1185">Reference proteome</keyword>
<dbReference type="Proteomes" id="UP001331761">
    <property type="component" value="Unassembled WGS sequence"/>
</dbReference>
<proteinExistence type="predicted"/>
<reference evidence="2 3" key="1">
    <citation type="submission" date="2019-10" db="EMBL/GenBank/DDBJ databases">
        <title>Assembly and Annotation for the nematode Trichostrongylus colubriformis.</title>
        <authorList>
            <person name="Martin J."/>
        </authorList>
    </citation>
    <scope>NUCLEOTIDE SEQUENCE [LARGE SCALE GENOMIC DNA]</scope>
    <source>
        <strain evidence="2">G859</strain>
        <tissue evidence="2">Whole worm</tissue>
    </source>
</reference>
<organism evidence="2 3">
    <name type="scientific">Trichostrongylus colubriformis</name>
    <name type="common">Black scour worm</name>
    <dbReference type="NCBI Taxonomy" id="6319"/>
    <lineage>
        <taxon>Eukaryota</taxon>
        <taxon>Metazoa</taxon>
        <taxon>Ecdysozoa</taxon>
        <taxon>Nematoda</taxon>
        <taxon>Chromadorea</taxon>
        <taxon>Rhabditida</taxon>
        <taxon>Rhabditina</taxon>
        <taxon>Rhabditomorpha</taxon>
        <taxon>Strongyloidea</taxon>
        <taxon>Trichostrongylidae</taxon>
        <taxon>Trichostrongylus</taxon>
    </lineage>
</organism>
<keyword evidence="1" id="KW-0472">Membrane</keyword>
<feature type="transmembrane region" description="Helical" evidence="1">
    <location>
        <begin position="58"/>
        <end position="83"/>
    </location>
</feature>
<sequence length="99" mass="10891">MAADISPNWKKEGCFSSSGDVAIWILGNSPTHESVQNFEGLAKDLLIEITNIGENSRYILYICSTAGFLCGEFVILMCVYWLARPKKSRKSTSSSAVSH</sequence>
<evidence type="ECO:0000313" key="2">
    <source>
        <dbReference type="EMBL" id="KAK5973951.1"/>
    </source>
</evidence>
<comment type="caution">
    <text evidence="2">The sequence shown here is derived from an EMBL/GenBank/DDBJ whole genome shotgun (WGS) entry which is preliminary data.</text>
</comment>
<evidence type="ECO:0000256" key="1">
    <source>
        <dbReference type="SAM" id="Phobius"/>
    </source>
</evidence>
<accession>A0AAN8IHN1</accession>
<protein>
    <submittedName>
        <fullName evidence="2">Uncharacterized protein</fullName>
    </submittedName>
</protein>
<gene>
    <name evidence="2" type="ORF">GCK32_020358</name>
</gene>
<dbReference type="EMBL" id="WIXE01014873">
    <property type="protein sequence ID" value="KAK5973951.1"/>
    <property type="molecule type" value="Genomic_DNA"/>
</dbReference>
<evidence type="ECO:0000313" key="3">
    <source>
        <dbReference type="Proteomes" id="UP001331761"/>
    </source>
</evidence>
<dbReference type="AlphaFoldDB" id="A0AAN8IHN1"/>
<keyword evidence="1" id="KW-1133">Transmembrane helix</keyword>
<name>A0AAN8IHN1_TRICO</name>
<keyword evidence="1" id="KW-0812">Transmembrane</keyword>